<dbReference type="EMBL" id="LR796247">
    <property type="protein sequence ID" value="CAB4130896.1"/>
    <property type="molecule type" value="Genomic_DNA"/>
</dbReference>
<gene>
    <name evidence="1" type="ORF">UFOVP132_24</name>
</gene>
<reference evidence="1" key="1">
    <citation type="submission" date="2020-04" db="EMBL/GenBank/DDBJ databases">
        <authorList>
            <person name="Chiriac C."/>
            <person name="Salcher M."/>
            <person name="Ghai R."/>
            <person name="Kavagutti S V."/>
        </authorList>
    </citation>
    <scope>NUCLEOTIDE SEQUENCE</scope>
</reference>
<name>A0A6J5LCK4_9CAUD</name>
<sequence>MNFSKTDFDYHGGYLTYGADRKFVARFKYRGSVGKAAFVRLLTKYYTVEDYFAKLKHSAPFKILMDDGFVTVDTVNHRILVAK</sequence>
<protein>
    <submittedName>
        <fullName evidence="1">Uncharacterized protein</fullName>
    </submittedName>
</protein>
<evidence type="ECO:0000313" key="1">
    <source>
        <dbReference type="EMBL" id="CAB4130896.1"/>
    </source>
</evidence>
<proteinExistence type="predicted"/>
<organism evidence="1">
    <name type="scientific">uncultured Caudovirales phage</name>
    <dbReference type="NCBI Taxonomy" id="2100421"/>
    <lineage>
        <taxon>Viruses</taxon>
        <taxon>Duplodnaviria</taxon>
        <taxon>Heunggongvirae</taxon>
        <taxon>Uroviricota</taxon>
        <taxon>Caudoviricetes</taxon>
        <taxon>Peduoviridae</taxon>
        <taxon>Maltschvirus</taxon>
        <taxon>Maltschvirus maltsch</taxon>
    </lineage>
</organism>
<accession>A0A6J5LCK4</accession>